<keyword evidence="3" id="KW-0862">Zinc</keyword>
<dbReference type="PANTHER" id="PTHR28620:SF1">
    <property type="entry name" value="CENP-V_GFA DOMAIN-CONTAINING PROTEIN"/>
    <property type="match status" value="1"/>
</dbReference>
<gene>
    <name evidence="5" type="ORF">LTR09_007775</name>
</gene>
<comment type="similarity">
    <text evidence="1">Belongs to the Gfa family.</text>
</comment>
<comment type="caution">
    <text evidence="5">The sequence shown here is derived from an EMBL/GenBank/DDBJ whole genome shotgun (WGS) entry which is preliminary data.</text>
</comment>
<organism evidence="5 6">
    <name type="scientific">Extremus antarcticus</name>
    <dbReference type="NCBI Taxonomy" id="702011"/>
    <lineage>
        <taxon>Eukaryota</taxon>
        <taxon>Fungi</taxon>
        <taxon>Dikarya</taxon>
        <taxon>Ascomycota</taxon>
        <taxon>Pezizomycotina</taxon>
        <taxon>Dothideomycetes</taxon>
        <taxon>Dothideomycetidae</taxon>
        <taxon>Mycosphaerellales</taxon>
        <taxon>Extremaceae</taxon>
        <taxon>Extremus</taxon>
    </lineage>
</organism>
<dbReference type="PANTHER" id="PTHR28620">
    <property type="entry name" value="CENTROMERE PROTEIN V"/>
    <property type="match status" value="1"/>
</dbReference>
<reference evidence="5" key="1">
    <citation type="submission" date="2023-04" db="EMBL/GenBank/DDBJ databases">
        <title>Black Yeasts Isolated from many extreme environments.</title>
        <authorList>
            <person name="Coleine C."/>
            <person name="Stajich J.E."/>
            <person name="Selbmann L."/>
        </authorList>
    </citation>
    <scope>NUCLEOTIDE SEQUENCE</scope>
    <source>
        <strain evidence="5">CCFEE 5312</strain>
    </source>
</reference>
<dbReference type="AlphaFoldDB" id="A0AAJ0DC20"/>
<keyword evidence="6" id="KW-1185">Reference proteome</keyword>
<feature type="domain" description="CENP-V/GFA" evidence="4">
    <location>
        <begin position="27"/>
        <end position="162"/>
    </location>
</feature>
<dbReference type="EMBL" id="JAWDJX010000028">
    <property type="protein sequence ID" value="KAK3051026.1"/>
    <property type="molecule type" value="Genomic_DNA"/>
</dbReference>
<accession>A0AAJ0DC20</accession>
<dbReference type="GO" id="GO:0046872">
    <property type="term" value="F:metal ion binding"/>
    <property type="evidence" value="ECO:0007669"/>
    <property type="project" value="UniProtKB-KW"/>
</dbReference>
<keyword evidence="2" id="KW-0479">Metal-binding</keyword>
<protein>
    <recommendedName>
        <fullName evidence="4">CENP-V/GFA domain-containing protein</fullName>
    </recommendedName>
</protein>
<evidence type="ECO:0000259" key="4">
    <source>
        <dbReference type="PROSITE" id="PS51891"/>
    </source>
</evidence>
<evidence type="ECO:0000313" key="5">
    <source>
        <dbReference type="EMBL" id="KAK3051026.1"/>
    </source>
</evidence>
<dbReference type="Gene3D" id="2.170.150.70">
    <property type="match status" value="1"/>
</dbReference>
<dbReference type="Pfam" id="PF04828">
    <property type="entry name" value="GFA"/>
    <property type="match status" value="1"/>
</dbReference>
<name>A0AAJ0DC20_9PEZI</name>
<sequence>MATDQQPAAPPAIESPWPAPNGIWASYDLHCHCGSVRYSMKISPPLFEDQTEGKEQYTAIECHCSHCERQGALCVHPLVENIQWTQGLEHRGTYLCASKKNPHFYCKNCGCFLASDLTWLTENVMKGENRMTINLRMLKDVDLSKLKIRQQYFMKNIPPKYEV</sequence>
<evidence type="ECO:0000256" key="3">
    <source>
        <dbReference type="ARBA" id="ARBA00022833"/>
    </source>
</evidence>
<dbReference type="SUPFAM" id="SSF51316">
    <property type="entry name" value="Mss4-like"/>
    <property type="match status" value="1"/>
</dbReference>
<dbReference type="InterPro" id="IPR011057">
    <property type="entry name" value="Mss4-like_sf"/>
</dbReference>
<dbReference type="InterPro" id="IPR006913">
    <property type="entry name" value="CENP-V/GFA"/>
</dbReference>
<evidence type="ECO:0000313" key="6">
    <source>
        <dbReference type="Proteomes" id="UP001271007"/>
    </source>
</evidence>
<dbReference type="PROSITE" id="PS51891">
    <property type="entry name" value="CENP_V_GFA"/>
    <property type="match status" value="1"/>
</dbReference>
<proteinExistence type="inferred from homology"/>
<evidence type="ECO:0000256" key="2">
    <source>
        <dbReference type="ARBA" id="ARBA00022723"/>
    </source>
</evidence>
<dbReference type="GO" id="GO:0016846">
    <property type="term" value="F:carbon-sulfur lyase activity"/>
    <property type="evidence" value="ECO:0007669"/>
    <property type="project" value="InterPro"/>
</dbReference>
<dbReference type="InterPro" id="IPR052355">
    <property type="entry name" value="CENP-V-like"/>
</dbReference>
<dbReference type="Proteomes" id="UP001271007">
    <property type="component" value="Unassembled WGS sequence"/>
</dbReference>
<evidence type="ECO:0000256" key="1">
    <source>
        <dbReference type="ARBA" id="ARBA00005495"/>
    </source>
</evidence>